<reference evidence="3 4" key="1">
    <citation type="submission" date="2017-03" db="EMBL/GenBank/DDBJ databases">
        <title>Genomes of endolithic fungi from Antarctica.</title>
        <authorList>
            <person name="Coleine C."/>
            <person name="Masonjones S."/>
            <person name="Stajich J.E."/>
        </authorList>
    </citation>
    <scope>NUCLEOTIDE SEQUENCE [LARGE SCALE GENOMIC DNA]</scope>
    <source>
        <strain evidence="3 4">CCFEE 5311</strain>
    </source>
</reference>
<dbReference type="PANTHER" id="PTHR17630">
    <property type="entry name" value="DIENELACTONE HYDROLASE"/>
    <property type="match status" value="1"/>
</dbReference>
<dbReference type="SUPFAM" id="SSF53474">
    <property type="entry name" value="alpha/beta-Hydrolases"/>
    <property type="match status" value="1"/>
</dbReference>
<dbReference type="PANTHER" id="PTHR17630:SF80">
    <property type="entry name" value="DIENELACTONE HYDROLASE DOMAIN-CONTAINING PROTEIN"/>
    <property type="match status" value="1"/>
</dbReference>
<dbReference type="InterPro" id="IPR002925">
    <property type="entry name" value="Dienelactn_hydro"/>
</dbReference>
<evidence type="ECO:0000259" key="2">
    <source>
        <dbReference type="Pfam" id="PF01738"/>
    </source>
</evidence>
<feature type="domain" description="Dienelactone hydrolase" evidence="2">
    <location>
        <begin position="99"/>
        <end position="232"/>
    </location>
</feature>
<feature type="compositionally biased region" description="Basic and acidic residues" evidence="1">
    <location>
        <begin position="50"/>
        <end position="59"/>
    </location>
</feature>
<sequence length="348" mass="37270">MADEDVATRAPESDAQEAQTKSGIPGDTKADQGAARALHNRQTYPYSSHGPKEERQRGERRLTGLQLLARVPPARSRDTTRLKSTSPNLQTTPTTSGKLLLLLTGGTGVHSTNNQIQADKYAAEGFLVVMPDQFGGDPAPTTTTSTAPAEAHPTIIEQVKLGVASVAKSFTIDMWLARHTPEKVLPILHSVLTSVKEEYADAVSSGGGIYAVGYCFGAKYALLLAADLHKDVAAGQRAPETQAEEGMAREGPQIKCGAIAHGTQITVEELAGVSVPMCVVAVKDDPLFPDHVREQGVEAMQKKGVEHEVSVYDGVPHGFAVLGDYADEGIVEKQKEAFEQMLAWLKKH</sequence>
<dbReference type="AlphaFoldDB" id="A0A4U0UZT2"/>
<proteinExistence type="predicted"/>
<dbReference type="GO" id="GO:0016787">
    <property type="term" value="F:hydrolase activity"/>
    <property type="evidence" value="ECO:0007669"/>
    <property type="project" value="InterPro"/>
</dbReference>
<gene>
    <name evidence="3" type="ORF">B0A54_07768</name>
</gene>
<comment type="caution">
    <text evidence="3">The sequence shown here is derived from an EMBL/GenBank/DDBJ whole genome shotgun (WGS) entry which is preliminary data.</text>
</comment>
<dbReference type="Pfam" id="PF01738">
    <property type="entry name" value="DLH"/>
    <property type="match status" value="2"/>
</dbReference>
<feature type="domain" description="Dienelactone hydrolase" evidence="2">
    <location>
        <begin position="247"/>
        <end position="347"/>
    </location>
</feature>
<dbReference type="InterPro" id="IPR029058">
    <property type="entry name" value="AB_hydrolase_fold"/>
</dbReference>
<accession>A0A4U0UZT2</accession>
<name>A0A4U0UZT2_9PEZI</name>
<dbReference type="EMBL" id="NAJP01000030">
    <property type="protein sequence ID" value="TKA40856.1"/>
    <property type="molecule type" value="Genomic_DNA"/>
</dbReference>
<dbReference type="OrthoDB" id="1393670at2759"/>
<evidence type="ECO:0000313" key="3">
    <source>
        <dbReference type="EMBL" id="TKA40856.1"/>
    </source>
</evidence>
<feature type="region of interest" description="Disordered" evidence="1">
    <location>
        <begin position="1"/>
        <end position="59"/>
    </location>
</feature>
<evidence type="ECO:0000256" key="1">
    <source>
        <dbReference type="SAM" id="MobiDB-lite"/>
    </source>
</evidence>
<dbReference type="Gene3D" id="3.40.50.1820">
    <property type="entry name" value="alpha/beta hydrolase"/>
    <property type="match status" value="1"/>
</dbReference>
<protein>
    <recommendedName>
        <fullName evidence="2">Dienelactone hydrolase domain-containing protein</fullName>
    </recommendedName>
</protein>
<organism evidence="3 4">
    <name type="scientific">Friedmanniomyces endolithicus</name>
    <dbReference type="NCBI Taxonomy" id="329885"/>
    <lineage>
        <taxon>Eukaryota</taxon>
        <taxon>Fungi</taxon>
        <taxon>Dikarya</taxon>
        <taxon>Ascomycota</taxon>
        <taxon>Pezizomycotina</taxon>
        <taxon>Dothideomycetes</taxon>
        <taxon>Dothideomycetidae</taxon>
        <taxon>Mycosphaerellales</taxon>
        <taxon>Teratosphaeriaceae</taxon>
        <taxon>Friedmanniomyces</taxon>
    </lineage>
</organism>
<evidence type="ECO:0000313" key="4">
    <source>
        <dbReference type="Proteomes" id="UP000310066"/>
    </source>
</evidence>
<dbReference type="Proteomes" id="UP000310066">
    <property type="component" value="Unassembled WGS sequence"/>
</dbReference>
<dbReference type="STRING" id="329885.A0A4U0UZT2"/>
<feature type="region of interest" description="Disordered" evidence="1">
    <location>
        <begin position="73"/>
        <end position="94"/>
    </location>
</feature>